<evidence type="ECO:0000313" key="3">
    <source>
        <dbReference type="EMBL" id="TWP35345.1"/>
    </source>
</evidence>
<keyword evidence="2" id="KW-1277">Toxin-antitoxin system</keyword>
<protein>
    <submittedName>
        <fullName evidence="3">Type II toxin-antitoxin system RelE/ParE family toxin</fullName>
    </submittedName>
</protein>
<keyword evidence="4" id="KW-1185">Reference proteome</keyword>
<proteinExistence type="inferred from homology"/>
<comment type="similarity">
    <text evidence="1">Belongs to the RelE toxin family.</text>
</comment>
<dbReference type="InterPro" id="IPR035093">
    <property type="entry name" value="RelE/ParE_toxin_dom_sf"/>
</dbReference>
<evidence type="ECO:0000313" key="4">
    <source>
        <dbReference type="Proteomes" id="UP000320244"/>
    </source>
</evidence>
<dbReference type="OrthoDB" id="5326046at2"/>
<accession>A0A563DYS9</accession>
<name>A0A563DYS9_9MICO</name>
<evidence type="ECO:0000256" key="1">
    <source>
        <dbReference type="ARBA" id="ARBA00006226"/>
    </source>
</evidence>
<comment type="caution">
    <text evidence="3">The sequence shown here is derived from an EMBL/GenBank/DDBJ whole genome shotgun (WGS) entry which is preliminary data.</text>
</comment>
<organism evidence="3 4">
    <name type="scientific">Leekyejoonella antrihumi</name>
    <dbReference type="NCBI Taxonomy" id="1660198"/>
    <lineage>
        <taxon>Bacteria</taxon>
        <taxon>Bacillati</taxon>
        <taxon>Actinomycetota</taxon>
        <taxon>Actinomycetes</taxon>
        <taxon>Micrococcales</taxon>
        <taxon>Dermacoccaceae</taxon>
        <taxon>Leekyejoonella</taxon>
    </lineage>
</organism>
<dbReference type="InterPro" id="IPR007712">
    <property type="entry name" value="RelE/ParE_toxin"/>
</dbReference>
<dbReference type="Pfam" id="PF05016">
    <property type="entry name" value="ParE_toxin"/>
    <property type="match status" value="1"/>
</dbReference>
<dbReference type="PANTHER" id="PTHR35601">
    <property type="entry name" value="TOXIN RELE"/>
    <property type="match status" value="1"/>
</dbReference>
<reference evidence="3 4" key="1">
    <citation type="submission" date="2019-05" db="EMBL/GenBank/DDBJ databases">
        <authorList>
            <person name="Lee S.D."/>
        </authorList>
    </citation>
    <scope>NUCLEOTIDE SEQUENCE [LARGE SCALE GENOMIC DNA]</scope>
    <source>
        <strain evidence="3 4">C5-26</strain>
    </source>
</reference>
<gene>
    <name evidence="3" type="ORF">FGL98_14515</name>
</gene>
<dbReference type="PANTHER" id="PTHR35601:SF1">
    <property type="entry name" value="TOXIN RELE"/>
    <property type="match status" value="1"/>
</dbReference>
<sequence>MARPAARALAEVLPEKVATAAYEFITGPLLDNPHRVGKPLEPPLAPAWTARRGTYRILYFLDDAHRVVEVTAIRHRSDAYRT</sequence>
<dbReference type="EMBL" id="VCQV01000020">
    <property type="protein sequence ID" value="TWP35345.1"/>
    <property type="molecule type" value="Genomic_DNA"/>
</dbReference>
<dbReference type="AlphaFoldDB" id="A0A563DYS9"/>
<dbReference type="Proteomes" id="UP000320244">
    <property type="component" value="Unassembled WGS sequence"/>
</dbReference>
<reference evidence="3 4" key="2">
    <citation type="submission" date="2019-08" db="EMBL/GenBank/DDBJ databases">
        <title>Jejuicoccus antrihumi gen. nov., sp. nov., a new member of the family Dermacoccaceae isolated from a cave.</title>
        <authorList>
            <person name="Schumann P."/>
            <person name="Kim I.S."/>
        </authorList>
    </citation>
    <scope>NUCLEOTIDE SEQUENCE [LARGE SCALE GENOMIC DNA]</scope>
    <source>
        <strain evidence="3 4">C5-26</strain>
    </source>
</reference>
<dbReference type="SUPFAM" id="SSF143011">
    <property type="entry name" value="RelE-like"/>
    <property type="match status" value="1"/>
</dbReference>
<dbReference type="Gene3D" id="3.30.2310.20">
    <property type="entry name" value="RelE-like"/>
    <property type="match status" value="1"/>
</dbReference>
<evidence type="ECO:0000256" key="2">
    <source>
        <dbReference type="ARBA" id="ARBA00022649"/>
    </source>
</evidence>